<dbReference type="AlphaFoldDB" id="A0A5B0Q607"/>
<keyword evidence="2" id="KW-0479">Metal-binding</keyword>
<dbReference type="PANTHER" id="PTHR15067:SF7">
    <property type="entry name" value="E3 UBIQUITIN-PROTEIN LIGASE DMA1-RELATED"/>
    <property type="match status" value="1"/>
</dbReference>
<dbReference type="GO" id="GO:0032153">
    <property type="term" value="C:cell division site"/>
    <property type="evidence" value="ECO:0007669"/>
    <property type="project" value="TreeGrafter"/>
</dbReference>
<dbReference type="Proteomes" id="UP000324748">
    <property type="component" value="Unassembled WGS sequence"/>
</dbReference>
<dbReference type="GO" id="GO:0016567">
    <property type="term" value="P:protein ubiquitination"/>
    <property type="evidence" value="ECO:0007669"/>
    <property type="project" value="TreeGrafter"/>
</dbReference>
<evidence type="ECO:0000256" key="5">
    <source>
        <dbReference type="ARBA" id="ARBA00022833"/>
    </source>
</evidence>
<feature type="compositionally biased region" description="Polar residues" evidence="7">
    <location>
        <begin position="225"/>
        <end position="237"/>
    </location>
</feature>
<feature type="domain" description="RING-type" evidence="9">
    <location>
        <begin position="524"/>
        <end position="568"/>
    </location>
</feature>
<keyword evidence="3 6" id="KW-0863">Zinc-finger</keyword>
<dbReference type="PROSITE" id="PS50006">
    <property type="entry name" value="FHA_DOMAIN"/>
    <property type="match status" value="1"/>
</dbReference>
<dbReference type="InterPro" id="IPR013083">
    <property type="entry name" value="Znf_RING/FYVE/PHD"/>
</dbReference>
<evidence type="ECO:0000313" key="10">
    <source>
        <dbReference type="EMBL" id="KAA1108608.1"/>
    </source>
</evidence>
<feature type="compositionally biased region" description="Polar residues" evidence="7">
    <location>
        <begin position="261"/>
        <end position="276"/>
    </location>
</feature>
<dbReference type="OrthoDB" id="687730at2759"/>
<feature type="region of interest" description="Disordered" evidence="7">
    <location>
        <begin position="259"/>
        <end position="318"/>
    </location>
</feature>
<dbReference type="Pfam" id="PF17123">
    <property type="entry name" value="zf-RING_11"/>
    <property type="match status" value="1"/>
</dbReference>
<accession>A0A5B0Q607</accession>
<dbReference type="EMBL" id="VSWC01000028">
    <property type="protein sequence ID" value="KAA1108608.1"/>
    <property type="molecule type" value="Genomic_DNA"/>
</dbReference>
<feature type="compositionally biased region" description="Low complexity" evidence="7">
    <location>
        <begin position="131"/>
        <end position="149"/>
    </location>
</feature>
<dbReference type="GO" id="GO:0000151">
    <property type="term" value="C:ubiquitin ligase complex"/>
    <property type="evidence" value="ECO:0007669"/>
    <property type="project" value="TreeGrafter"/>
</dbReference>
<reference evidence="10 11" key="1">
    <citation type="submission" date="2019-05" db="EMBL/GenBank/DDBJ databases">
        <title>Emergence of the Ug99 lineage of the wheat stem rust pathogen through somatic hybridization.</title>
        <authorList>
            <person name="Li F."/>
            <person name="Upadhyaya N.M."/>
            <person name="Sperschneider J."/>
            <person name="Matny O."/>
            <person name="Nguyen-Phuc H."/>
            <person name="Mago R."/>
            <person name="Raley C."/>
            <person name="Miller M.E."/>
            <person name="Silverstein K.A.T."/>
            <person name="Henningsen E."/>
            <person name="Hirsch C.D."/>
            <person name="Visser B."/>
            <person name="Pretorius Z.A."/>
            <person name="Steffenson B.J."/>
            <person name="Schwessinger B."/>
            <person name="Dodds P.N."/>
            <person name="Figueroa M."/>
        </authorList>
    </citation>
    <scope>NUCLEOTIDE SEQUENCE [LARGE SCALE GENOMIC DNA]</scope>
    <source>
        <strain evidence="10">21-0</strain>
    </source>
</reference>
<feature type="region of interest" description="Disordered" evidence="7">
    <location>
        <begin position="576"/>
        <end position="601"/>
    </location>
</feature>
<evidence type="ECO:0000256" key="4">
    <source>
        <dbReference type="ARBA" id="ARBA00022786"/>
    </source>
</evidence>
<dbReference type="Gene3D" id="2.60.200.20">
    <property type="match status" value="1"/>
</dbReference>
<dbReference type="SMART" id="SM00184">
    <property type="entry name" value="RING"/>
    <property type="match status" value="1"/>
</dbReference>
<organism evidence="10 11">
    <name type="scientific">Puccinia graminis f. sp. tritici</name>
    <dbReference type="NCBI Taxonomy" id="56615"/>
    <lineage>
        <taxon>Eukaryota</taxon>
        <taxon>Fungi</taxon>
        <taxon>Dikarya</taxon>
        <taxon>Basidiomycota</taxon>
        <taxon>Pucciniomycotina</taxon>
        <taxon>Pucciniomycetes</taxon>
        <taxon>Pucciniales</taxon>
        <taxon>Pucciniaceae</taxon>
        <taxon>Puccinia</taxon>
    </lineage>
</organism>
<feature type="compositionally biased region" description="Polar residues" evidence="7">
    <location>
        <begin position="19"/>
        <end position="30"/>
    </location>
</feature>
<dbReference type="InterPro" id="IPR001841">
    <property type="entry name" value="Znf_RING"/>
</dbReference>
<feature type="compositionally biased region" description="Low complexity" evidence="7">
    <location>
        <begin position="31"/>
        <end position="50"/>
    </location>
</feature>
<protein>
    <recommendedName>
        <fullName evidence="12">FHA domain-containing protein</fullName>
    </recommendedName>
</protein>
<dbReference type="InterPro" id="IPR008984">
    <property type="entry name" value="SMAD_FHA_dom_sf"/>
</dbReference>
<dbReference type="GO" id="GO:0005829">
    <property type="term" value="C:cytosol"/>
    <property type="evidence" value="ECO:0007669"/>
    <property type="project" value="TreeGrafter"/>
</dbReference>
<feature type="compositionally biased region" description="Polar residues" evidence="7">
    <location>
        <begin position="797"/>
        <end position="815"/>
    </location>
</feature>
<feature type="compositionally biased region" description="Low complexity" evidence="7">
    <location>
        <begin position="772"/>
        <end position="781"/>
    </location>
</feature>
<feature type="compositionally biased region" description="Acidic residues" evidence="7">
    <location>
        <begin position="576"/>
        <end position="586"/>
    </location>
</feature>
<dbReference type="GO" id="GO:0008270">
    <property type="term" value="F:zinc ion binding"/>
    <property type="evidence" value="ECO:0007669"/>
    <property type="project" value="UniProtKB-KW"/>
</dbReference>
<dbReference type="GO" id="GO:0006511">
    <property type="term" value="P:ubiquitin-dependent protein catabolic process"/>
    <property type="evidence" value="ECO:0007669"/>
    <property type="project" value="TreeGrafter"/>
</dbReference>
<evidence type="ECO:0000256" key="6">
    <source>
        <dbReference type="PROSITE-ProRule" id="PRU00175"/>
    </source>
</evidence>
<feature type="compositionally biased region" description="Polar residues" evidence="7">
    <location>
        <begin position="288"/>
        <end position="318"/>
    </location>
</feature>
<dbReference type="SUPFAM" id="SSF57850">
    <property type="entry name" value="RING/U-box"/>
    <property type="match status" value="1"/>
</dbReference>
<feature type="compositionally biased region" description="Low complexity" evidence="7">
    <location>
        <begin position="196"/>
        <end position="207"/>
    </location>
</feature>
<evidence type="ECO:0000259" key="8">
    <source>
        <dbReference type="PROSITE" id="PS50006"/>
    </source>
</evidence>
<keyword evidence="4" id="KW-0833">Ubl conjugation pathway</keyword>
<keyword evidence="1" id="KW-0808">Transferase</keyword>
<feature type="compositionally biased region" description="Polar residues" evidence="7">
    <location>
        <begin position="487"/>
        <end position="507"/>
    </location>
</feature>
<keyword evidence="5" id="KW-0862">Zinc</keyword>
<evidence type="ECO:0000313" key="11">
    <source>
        <dbReference type="Proteomes" id="UP000324748"/>
    </source>
</evidence>
<dbReference type="PANTHER" id="PTHR15067">
    <property type="entry name" value="E3 UBIQUITIN-PROTEIN LIGASE RNF8"/>
    <property type="match status" value="1"/>
</dbReference>
<comment type="caution">
    <text evidence="10">The sequence shown here is derived from an EMBL/GenBank/DDBJ whole genome shotgun (WGS) entry which is preliminary data.</text>
</comment>
<dbReference type="Gene3D" id="3.30.40.10">
    <property type="entry name" value="Zinc/RING finger domain, C3HC4 (zinc finger)"/>
    <property type="match status" value="1"/>
</dbReference>
<feature type="region of interest" description="Disordered" evidence="7">
    <location>
        <begin position="477"/>
        <end position="507"/>
    </location>
</feature>
<dbReference type="SUPFAM" id="SSF49879">
    <property type="entry name" value="SMAD/FHA domain"/>
    <property type="match status" value="1"/>
</dbReference>
<proteinExistence type="predicted"/>
<keyword evidence="11" id="KW-1185">Reference proteome</keyword>
<evidence type="ECO:0000256" key="3">
    <source>
        <dbReference type="ARBA" id="ARBA00022771"/>
    </source>
</evidence>
<sequence length="909" mass="99289">MTITLSSLFHNRSTLALVTAEPSSSSNDSHNNTQPTTTTTRNNPYRNQNNSRFTLSFNNLINRSRTQKQTNNNNNQPLSLNTTTATQTNNSSPSSQSRNQTHPSPLENLMQFSLGPPSPPTSPINLHHPPQQQQQQQQTNQQQQQSSSSAITAPQRTSSAAAATLPSTKSIYFPGLRRIQSRRKDKDSTATNLLSSILSPSSSSTQDSSDHHHPLPPLPPQHSSAATSIAQPTRSTSQPPPIPRVIRSATERLRIHHHHTPSNQSVNPSDSNSHTPQQQQQQQQQQQTLRTINPNNPTVDHQQSTDNSPANNNNMPDQTFSLRLVPHLDATRSLHFEPIERKLNSSSSLKLGRFTDRGGGTTNTTNGETRIAFKSKVVSRGHADIFTDPSGSFFIKDTKSSSGTFLNHIRLSAPGVESRPFPLRDGDVLQLGVDYQGGTEEIYRCVKMRVELNRGWQRSANVFNQQALAQLRTLGVKGATHPPPANHPTNSAALKDGSSSKNLNKASSTDPALAVDLPKAVSDCCICLFGVTVCQALFIAPCSHTYHYKCIRPLLQMHHPGFSCPLCRTFADLEADVETEEEEEQQQPEPDPSGGGGVIGQVASVDHHLHDSPPAVSTPQHRQIETIDSALLAQSDRRTMDHHDNSLVDHTVVHPSSASTITTTTTNPSRTIDRAHTMVMSSEMEAVYRDHLASLGGSVPSTLDPALQIPAQVLSASSSVDHHSHHHHHQQQQHSQLVQSPRSFDHHLSRPQSVLESETVDSEEIPPPVPIPSSTTPVFSSLHPASGNHHPLLADPGSSSPRFMGSPKTNPTLKSPTIPFLPRHDLLPLPPIPSVPLPPPPPPAPSSMDTETENNVGNRIPPASQLKEEEHEQEQEEHPQSSSSSSDRSRLANHVQSVLVQDHHPLTPP</sequence>
<feature type="compositionally biased region" description="Pro residues" evidence="7">
    <location>
        <begin position="828"/>
        <end position="845"/>
    </location>
</feature>
<feature type="region of interest" description="Disordered" evidence="7">
    <location>
        <begin position="716"/>
        <end position="909"/>
    </location>
</feature>
<feature type="domain" description="FHA" evidence="8">
    <location>
        <begin position="349"/>
        <end position="411"/>
    </location>
</feature>
<feature type="compositionally biased region" description="Low complexity" evidence="7">
    <location>
        <begin position="67"/>
        <end position="101"/>
    </location>
</feature>
<gene>
    <name evidence="10" type="ORF">PGT21_019122</name>
</gene>
<evidence type="ECO:0000256" key="1">
    <source>
        <dbReference type="ARBA" id="ARBA00022679"/>
    </source>
</evidence>
<dbReference type="SMART" id="SM00240">
    <property type="entry name" value="FHA"/>
    <property type="match status" value="1"/>
</dbReference>
<dbReference type="Pfam" id="PF00498">
    <property type="entry name" value="FHA"/>
    <property type="match status" value="1"/>
</dbReference>
<feature type="region of interest" description="Disordered" evidence="7">
    <location>
        <begin position="19"/>
        <end position="51"/>
    </location>
</feature>
<evidence type="ECO:0000256" key="2">
    <source>
        <dbReference type="ARBA" id="ARBA00022723"/>
    </source>
</evidence>
<feature type="region of interest" description="Disordered" evidence="7">
    <location>
        <begin position="196"/>
        <end position="243"/>
    </location>
</feature>
<dbReference type="PROSITE" id="PS50089">
    <property type="entry name" value="ZF_RING_2"/>
    <property type="match status" value="1"/>
</dbReference>
<evidence type="ECO:0000256" key="7">
    <source>
        <dbReference type="SAM" id="MobiDB-lite"/>
    </source>
</evidence>
<dbReference type="GO" id="GO:0061630">
    <property type="term" value="F:ubiquitin protein ligase activity"/>
    <property type="evidence" value="ECO:0007669"/>
    <property type="project" value="TreeGrafter"/>
</dbReference>
<evidence type="ECO:0000259" key="9">
    <source>
        <dbReference type="PROSITE" id="PS50089"/>
    </source>
</evidence>
<name>A0A5B0Q607_PUCGR</name>
<evidence type="ECO:0008006" key="12">
    <source>
        <dbReference type="Google" id="ProtNLM"/>
    </source>
</evidence>
<feature type="region of interest" description="Disordered" evidence="7">
    <location>
        <begin position="67"/>
        <end position="163"/>
    </location>
</feature>
<feature type="compositionally biased region" description="Low complexity" evidence="7">
    <location>
        <begin position="277"/>
        <end position="287"/>
    </location>
</feature>
<dbReference type="InterPro" id="IPR000253">
    <property type="entry name" value="FHA_dom"/>
</dbReference>